<feature type="domain" description="Methyltransferase" evidence="2">
    <location>
        <begin position="63"/>
        <end position="153"/>
    </location>
</feature>
<keyword evidence="4" id="KW-1185">Reference proteome</keyword>
<evidence type="ECO:0000313" key="4">
    <source>
        <dbReference type="Proteomes" id="UP000198677"/>
    </source>
</evidence>
<feature type="region of interest" description="Disordered" evidence="1">
    <location>
        <begin position="1"/>
        <end position="22"/>
    </location>
</feature>
<proteinExistence type="predicted"/>
<dbReference type="AlphaFoldDB" id="A0A1H7MVU3"/>
<keyword evidence="3" id="KW-0808">Transferase</keyword>
<evidence type="ECO:0000259" key="2">
    <source>
        <dbReference type="Pfam" id="PF13649"/>
    </source>
</evidence>
<dbReference type="RefSeq" id="WP_072749557.1">
    <property type="nucleotide sequence ID" value="NZ_FOAW01000006.1"/>
</dbReference>
<dbReference type="OrthoDB" id="7062303at2"/>
<dbReference type="PANTHER" id="PTHR43464:SF89">
    <property type="entry name" value="METHYLTRANSFERASE"/>
    <property type="match status" value="1"/>
</dbReference>
<gene>
    <name evidence="3" type="ORF">SAMN05444583_106167</name>
</gene>
<dbReference type="GO" id="GO:0010420">
    <property type="term" value="F:polyprenyldihydroxybenzoate methyltransferase activity"/>
    <property type="evidence" value="ECO:0007669"/>
    <property type="project" value="TreeGrafter"/>
</dbReference>
<dbReference type="GO" id="GO:0032259">
    <property type="term" value="P:methylation"/>
    <property type="evidence" value="ECO:0007669"/>
    <property type="project" value="UniProtKB-KW"/>
</dbReference>
<reference evidence="4" key="1">
    <citation type="submission" date="2016-10" db="EMBL/GenBank/DDBJ databases">
        <authorList>
            <person name="Varghese N."/>
            <person name="Submissions S."/>
        </authorList>
    </citation>
    <scope>NUCLEOTIDE SEQUENCE [LARGE SCALE GENOMIC DNA]</scope>
    <source>
        <strain evidence="4">DSM 44675</strain>
    </source>
</reference>
<evidence type="ECO:0000256" key="1">
    <source>
        <dbReference type="SAM" id="MobiDB-lite"/>
    </source>
</evidence>
<dbReference type="Gene3D" id="3.40.50.150">
    <property type="entry name" value="Vaccinia Virus protein VP39"/>
    <property type="match status" value="1"/>
</dbReference>
<evidence type="ECO:0000313" key="3">
    <source>
        <dbReference type="EMBL" id="SEL15410.1"/>
    </source>
</evidence>
<dbReference type="InterPro" id="IPR041698">
    <property type="entry name" value="Methyltransf_25"/>
</dbReference>
<dbReference type="Proteomes" id="UP000198677">
    <property type="component" value="Unassembled WGS sequence"/>
</dbReference>
<dbReference type="Pfam" id="PF13649">
    <property type="entry name" value="Methyltransf_25"/>
    <property type="match status" value="1"/>
</dbReference>
<sequence length="208" mass="22808">MSFAGADGPSEHSLNNVTRWENERDEEQSRAYIRRFEELAAQGVDLHGEARMVDAVIAPGSRVLDAGCGTGRVGVELARRGHHVTAVDLDPVLVEAAREHRELTVHRADLAELDLPGEVFDAIVAAGNVLIFLEPGTERTVLQRLAAHLADGGVLVTGFATDYRYSVRDFDADLEAAGLVLEQRFATWDLRPWRADATWAVTVARKRG</sequence>
<dbReference type="InterPro" id="IPR029063">
    <property type="entry name" value="SAM-dependent_MTases_sf"/>
</dbReference>
<dbReference type="SUPFAM" id="SSF53335">
    <property type="entry name" value="S-adenosyl-L-methionine-dependent methyltransferases"/>
    <property type="match status" value="1"/>
</dbReference>
<dbReference type="CDD" id="cd02440">
    <property type="entry name" value="AdoMet_MTases"/>
    <property type="match status" value="1"/>
</dbReference>
<accession>A0A1H7MVU3</accession>
<keyword evidence="3" id="KW-0489">Methyltransferase</keyword>
<name>A0A1H7MVU3_9NOCA</name>
<organism evidence="3 4">
    <name type="scientific">Rhodococcus maanshanensis</name>
    <dbReference type="NCBI Taxonomy" id="183556"/>
    <lineage>
        <taxon>Bacteria</taxon>
        <taxon>Bacillati</taxon>
        <taxon>Actinomycetota</taxon>
        <taxon>Actinomycetes</taxon>
        <taxon>Mycobacteriales</taxon>
        <taxon>Nocardiaceae</taxon>
        <taxon>Rhodococcus</taxon>
    </lineage>
</organism>
<dbReference type="PANTHER" id="PTHR43464">
    <property type="entry name" value="METHYLTRANSFERASE"/>
    <property type="match status" value="1"/>
</dbReference>
<protein>
    <submittedName>
        <fullName evidence="3">Methyltransferase domain-containing protein</fullName>
    </submittedName>
</protein>
<dbReference type="EMBL" id="FOAW01000006">
    <property type="protein sequence ID" value="SEL15410.1"/>
    <property type="molecule type" value="Genomic_DNA"/>
</dbReference>